<proteinExistence type="predicted"/>
<gene>
    <name evidence="3" type="ORF">Kpho01_67980</name>
</gene>
<feature type="region of interest" description="Disordered" evidence="2">
    <location>
        <begin position="534"/>
        <end position="592"/>
    </location>
</feature>
<protein>
    <recommendedName>
        <fullName evidence="5">TIGR02680 family protein</fullName>
    </recommendedName>
</protein>
<evidence type="ECO:0000256" key="1">
    <source>
        <dbReference type="SAM" id="Coils"/>
    </source>
</evidence>
<dbReference type="InterPro" id="IPR027417">
    <property type="entry name" value="P-loop_NTPase"/>
</dbReference>
<feature type="coiled-coil region" evidence="1">
    <location>
        <begin position="289"/>
        <end position="359"/>
    </location>
</feature>
<keyword evidence="1" id="KW-0175">Coiled coil</keyword>
<dbReference type="Gene3D" id="3.40.50.300">
    <property type="entry name" value="P-loop containing nucleotide triphosphate hydrolases"/>
    <property type="match status" value="1"/>
</dbReference>
<organism evidence="3 4">
    <name type="scientific">Kitasatospora phosalacinea</name>
    <dbReference type="NCBI Taxonomy" id="2065"/>
    <lineage>
        <taxon>Bacteria</taxon>
        <taxon>Bacillati</taxon>
        <taxon>Actinomycetota</taxon>
        <taxon>Actinomycetes</taxon>
        <taxon>Kitasatosporales</taxon>
        <taxon>Streptomycetaceae</taxon>
        <taxon>Kitasatospora</taxon>
    </lineage>
</organism>
<sequence length="1432" mass="157182">MTTGDTAIRFKPSRAGIIGLWDYDDEEFVFADGRLVLRGHNGSGKTKALEVLFPLVLDGSIDARRLDPFSGEERTMKSNLLYRGQESNFGYVWMEFTRSNPEGRLLEAVTIGIGLLAHKAKERPGRVFFVTDGRVGVDFGLLTADSRPLRKTELEKLIGKDALHTTSTAYRDAIDDRLFGLGRERYAQLINLLLQLRRPLLAKDLDPDKLSATLTAGLRPLDEHLIKQAAGDFENLAEIQDVLDALIGADTAVQDFLREYTAYMRVHARHRVDQITERLLSTAGHCQKITDAAQQRQDATAALAKAKAARNTAAEQEKKTQAQLDGLKNHEAIKGERDLDELRARVSTERRTIRDTETTLTRAQEHVAKLGGEADRLAGRLTTAEKSAERYVAALLDHARHAGIRIDDDPLDLAEDVKTQAAARATTRRHDIHAVQGHLNRYQDAAGAQNTAQGAVDKAEAELAERDLESDRAARTLADTRAQADAELAAFTNRWTGTDPHAVLGPDDTALLAQALATADAPGATSLQEAFHNATDERRTQARRHQDALQLQHDETSTTLETTRAERASVAAQRDDAPPPSDLRPADRTDRPGAPLWQLVRFADHLTPDHTAALEGALYGAGLLTAWVHPHPSATSQAIADQEADGFLHPLPPEQRPAGRTLADVLIPEEQEHVEAQAINDVLTSIALTDDLATPGPHTDQDPGAIVSTRGQFSLGVHRGAHPKHQPEYIGATARAARRRERLNAYDTAIAGLESTLETLTTDLQHAVGNLAAFATARAQLPSTTGIVTAAQQVVIAANKAADARTRLTTAGKALDNAIAEAHERKRQLHKSAAALTLPADTEGLKAVDLALRDFTTAAADLETTRITINDLRKDLTDRRDTVDEQTAACQEQAEALEERRIDYTALAERLRKQEETLGAPLRRIHEEINTLKRQLEDAQLAYRLADTDHSAQQLALAGADKALQYLHEALATALAEQLRTAAALQPYSRPDLLRVLGANADSNWNPTELWPTAGQAAEDLMARLTSPSADLTPEAAARGALPDITRALYDALAEATRGRAATDSIIKTTTTKLSTALSTLESALTSSDQGYHFEWEPDGDIILARVRDNDGPAPIVEFAVRLAEQVADQKVLLEERERTVLEDTLLTGLAQQVHSRTIEARDLVREMDSDTRAKPMSSGTRVGIRWVQSDNLTDSQRAVNKLLEKDARTLGPVGLAELRSHLRSQIRTAQARDRRKTYQQIISQVLDYRSWRRFELLLSRPGGKEEKLTRSKHSEMSGGEKSASIHLPLFAAANAQYGSAHPTCPRLIALDEAFAGIDERYRPDLLALTVKFDLDLFMTGHDLWITYPSVPRISHYDMLHDEATHTVSAMLMLWDGEQIHDDLGYPGSDELAADILGFTPRRHAPVSDGLLGDINPDSDLDDLTDGQDDEE</sequence>
<dbReference type="EMBL" id="BSRX01000059">
    <property type="protein sequence ID" value="GLW58787.1"/>
    <property type="molecule type" value="Genomic_DNA"/>
</dbReference>
<evidence type="ECO:0000313" key="4">
    <source>
        <dbReference type="Proteomes" id="UP001165143"/>
    </source>
</evidence>
<evidence type="ECO:0000313" key="3">
    <source>
        <dbReference type="EMBL" id="GLW58787.1"/>
    </source>
</evidence>
<feature type="coiled-coil region" evidence="1">
    <location>
        <begin position="880"/>
        <end position="949"/>
    </location>
</feature>
<dbReference type="OrthoDB" id="8527901at2"/>
<accession>A0A9W6PPE6</accession>
<evidence type="ECO:0000256" key="2">
    <source>
        <dbReference type="SAM" id="MobiDB-lite"/>
    </source>
</evidence>
<dbReference type="Proteomes" id="UP001165143">
    <property type="component" value="Unassembled WGS sequence"/>
</dbReference>
<evidence type="ECO:0008006" key="5">
    <source>
        <dbReference type="Google" id="ProtNLM"/>
    </source>
</evidence>
<feature type="compositionally biased region" description="Basic and acidic residues" evidence="2">
    <location>
        <begin position="534"/>
        <end position="556"/>
    </location>
</feature>
<feature type="compositionally biased region" description="Basic and acidic residues" evidence="2">
    <location>
        <begin position="563"/>
        <end position="577"/>
    </location>
</feature>
<dbReference type="InterPro" id="IPR013496">
    <property type="entry name" value="CHP02680"/>
</dbReference>
<feature type="region of interest" description="Disordered" evidence="2">
    <location>
        <begin position="1409"/>
        <end position="1432"/>
    </location>
</feature>
<comment type="caution">
    <text evidence="3">The sequence shown here is derived from an EMBL/GenBank/DDBJ whole genome shotgun (WGS) entry which is preliminary data.</text>
</comment>
<feature type="compositionally biased region" description="Acidic residues" evidence="2">
    <location>
        <begin position="1417"/>
        <end position="1432"/>
    </location>
</feature>
<dbReference type="RefSeq" id="WP_033255812.1">
    <property type="nucleotide sequence ID" value="NZ_BSRX01000059.1"/>
</dbReference>
<dbReference type="Pfam" id="PF13558">
    <property type="entry name" value="SbcC_Walker_B"/>
    <property type="match status" value="1"/>
</dbReference>
<name>A0A9W6PPE6_9ACTN</name>
<dbReference type="SUPFAM" id="SSF52540">
    <property type="entry name" value="P-loop containing nucleoside triphosphate hydrolases"/>
    <property type="match status" value="1"/>
</dbReference>
<reference evidence="3" key="1">
    <citation type="submission" date="2023-02" db="EMBL/GenBank/DDBJ databases">
        <title>Kitasatospora phosalacinea NBRC 14362.</title>
        <authorList>
            <person name="Ichikawa N."/>
            <person name="Sato H."/>
            <person name="Tonouchi N."/>
        </authorList>
    </citation>
    <scope>NUCLEOTIDE SEQUENCE</scope>
    <source>
        <strain evidence="3">NBRC 14362</strain>
    </source>
</reference>
<dbReference type="NCBIfam" id="TIGR02680">
    <property type="entry name" value="TIGR02680 family protein"/>
    <property type="match status" value="1"/>
</dbReference>